<feature type="region of interest" description="Disordered" evidence="1">
    <location>
        <begin position="47"/>
        <end position="94"/>
    </location>
</feature>
<protein>
    <submittedName>
        <fullName evidence="2">Uncharacterized protein DUF2599</fullName>
    </submittedName>
</protein>
<proteinExistence type="predicted"/>
<evidence type="ECO:0000256" key="1">
    <source>
        <dbReference type="SAM" id="MobiDB-lite"/>
    </source>
</evidence>
<keyword evidence="3" id="KW-1185">Reference proteome</keyword>
<name>A0ABX5EC85_9MICO</name>
<dbReference type="EMBL" id="PVTX01000008">
    <property type="protein sequence ID" value="PRZ05107.1"/>
    <property type="molecule type" value="Genomic_DNA"/>
</dbReference>
<sequence>MSRHADTTDLPGAHRTTAVGHDGRVCRLPLLTVVVACSLLGACTAQPDAPAPAPSASASAAAAPPSDRPAPEPSDAAVTEVSSGGTTLTVSVPTGGGARAVEVVPADGTVTVRVGTAPEAPATITLTSAGSLEVNVDSSVTILDDGGTPVAGLSPVAGGAVVTAVDTTSVRLDPPPEASTAETVLGTEAVESADWGEREGGRSLAVDPTAWARSGGEAGTDLVWAELVASDPEVDTPVMHDQLVCHSIGAPEKDTWNLEPWRPDVGLVAVLTDRCNPTE</sequence>
<comment type="caution">
    <text evidence="2">The sequence shown here is derived from an EMBL/GenBank/DDBJ whole genome shotgun (WGS) entry which is preliminary data.</text>
</comment>
<accession>A0ABX5EC85</accession>
<dbReference type="InterPro" id="IPR019719">
    <property type="entry name" value="DUF2599"/>
</dbReference>
<feature type="compositionally biased region" description="Polar residues" evidence="1">
    <location>
        <begin position="80"/>
        <end position="92"/>
    </location>
</feature>
<evidence type="ECO:0000313" key="2">
    <source>
        <dbReference type="EMBL" id="PRZ05107.1"/>
    </source>
</evidence>
<reference evidence="2 3" key="1">
    <citation type="submission" date="2018-03" db="EMBL/GenBank/DDBJ databases">
        <title>Comparative analysis of microorganisms from saline springs in Andes Mountain Range, Colombia.</title>
        <authorList>
            <person name="Rubin E."/>
        </authorList>
    </citation>
    <scope>NUCLEOTIDE SEQUENCE [LARGE SCALE GENOMIC DNA]</scope>
    <source>
        <strain evidence="2 3">CG 23</strain>
    </source>
</reference>
<feature type="compositionally biased region" description="Low complexity" evidence="1">
    <location>
        <begin position="54"/>
        <end position="65"/>
    </location>
</feature>
<dbReference type="Proteomes" id="UP000239895">
    <property type="component" value="Unassembled WGS sequence"/>
</dbReference>
<dbReference type="Pfam" id="PF10783">
    <property type="entry name" value="DUF2599"/>
    <property type="match status" value="1"/>
</dbReference>
<organism evidence="2 3">
    <name type="scientific">Isoptericola halotolerans</name>
    <dbReference type="NCBI Taxonomy" id="300560"/>
    <lineage>
        <taxon>Bacteria</taxon>
        <taxon>Bacillati</taxon>
        <taxon>Actinomycetota</taxon>
        <taxon>Actinomycetes</taxon>
        <taxon>Micrococcales</taxon>
        <taxon>Promicromonosporaceae</taxon>
        <taxon>Isoptericola</taxon>
    </lineage>
</organism>
<gene>
    <name evidence="2" type="ORF">BCL65_10886</name>
</gene>
<evidence type="ECO:0000313" key="3">
    <source>
        <dbReference type="Proteomes" id="UP000239895"/>
    </source>
</evidence>